<proteinExistence type="predicted"/>
<dbReference type="OrthoDB" id="2240312at2759"/>
<protein>
    <submittedName>
        <fullName evidence="2">Uncharacterized protein</fullName>
    </submittedName>
</protein>
<dbReference type="GO" id="GO:0000500">
    <property type="term" value="C:RNA polymerase I upstream activating factor complex"/>
    <property type="evidence" value="ECO:0007669"/>
    <property type="project" value="InterPro"/>
</dbReference>
<dbReference type="PANTHER" id="PTHR28079:SF1">
    <property type="entry name" value="RNA POLYMERASE I-SPECIFIC TRANSCRIPTION INITIATION FACTOR RRN5"/>
    <property type="match status" value="1"/>
</dbReference>
<feature type="region of interest" description="Disordered" evidence="1">
    <location>
        <begin position="313"/>
        <end position="368"/>
    </location>
</feature>
<dbReference type="PANTHER" id="PTHR28079">
    <property type="entry name" value="RNA POLYMERASE I-SPECIFIC TRANSCRIPTION INITIATION FACTOR RRN5"/>
    <property type="match status" value="1"/>
</dbReference>
<dbReference type="EMBL" id="KZ301987">
    <property type="protein sequence ID" value="PFH51491.1"/>
    <property type="molecule type" value="Genomic_DNA"/>
</dbReference>
<dbReference type="GO" id="GO:0000182">
    <property type="term" value="F:rDNA binding"/>
    <property type="evidence" value="ECO:0007669"/>
    <property type="project" value="TreeGrafter"/>
</dbReference>
<dbReference type="Proteomes" id="UP000242287">
    <property type="component" value="Unassembled WGS sequence"/>
</dbReference>
<evidence type="ECO:0000313" key="3">
    <source>
        <dbReference type="Proteomes" id="UP000242287"/>
    </source>
</evidence>
<gene>
    <name evidence="2" type="ORF">AMATHDRAFT_47011</name>
</gene>
<dbReference type="GO" id="GO:0042790">
    <property type="term" value="P:nucleolar large rRNA transcription by RNA polymerase I"/>
    <property type="evidence" value="ECO:0007669"/>
    <property type="project" value="InterPro"/>
</dbReference>
<sequence>MDTDSEQEAESNLLPSYLTDFQKHLAHVKAHTLGGASTPQLPSFVRPASYWCASEKNAFFHALSRFSRLRPDLIAAHIQTKSTADVCAYIDNLEAASKTTKICWSRRDLGIAFDVSDSWIDVEEKNAIYLNTLERRWKNRNHEASREAEISKKRMELGHAYAFSQWKEERESQWAKEDALRYLDIVGLTTLESTLREGDYELSQTADETTECKATNHQEFQTLNEVSDPSTLRPVDIDLPCPLKVGNTPADFASEPSSSRTVISQEISPPPHSPPQLPSAANTTSPTTRRRLRKRLYMRRKRAEMMGVDVNYTSNRLRPGRERKQRTSKPRPKTYMTKNRQVGAALGTENNSASVSNEDTPDYQSADPITNLRNDNIKVTKKGGTTKPYKMRHYYQEKHITLADIKKAGLGLFHLSTFSRLIELYSTGYAQDISNELDSISSETIRLLSSITVEFITEVIHRAIVLKIQELSSKGGIKAWRLGQKEISADIIQCCLNMMGFQGLNKEAYFGHLAKENPASDEKSDEGEYEDDELADHSIVLAHAANILPMAATYLYDPSPTLTDTDDEGLQKELDEEEDTDRSDFLMIKQYEDNLWQEILR</sequence>
<dbReference type="GO" id="GO:0006361">
    <property type="term" value="P:transcription initiation at RNA polymerase I promoter"/>
    <property type="evidence" value="ECO:0007669"/>
    <property type="project" value="TreeGrafter"/>
</dbReference>
<accession>A0A2A9NT62</accession>
<reference evidence="2 3" key="1">
    <citation type="submission" date="2014-02" db="EMBL/GenBank/DDBJ databases">
        <title>Transposable element dynamics among asymbiotic and ectomycorrhizal Amanita fungi.</title>
        <authorList>
            <consortium name="DOE Joint Genome Institute"/>
            <person name="Hess J."/>
            <person name="Skrede I."/>
            <person name="Wolfe B."/>
            <person name="LaButti K."/>
            <person name="Ohm R.A."/>
            <person name="Grigoriev I.V."/>
            <person name="Pringle A."/>
        </authorList>
    </citation>
    <scope>NUCLEOTIDE SEQUENCE [LARGE SCALE GENOMIC DNA]</scope>
    <source>
        <strain evidence="2 3">SKay4041</strain>
    </source>
</reference>
<feature type="compositionally biased region" description="Polar residues" evidence="1">
    <location>
        <begin position="348"/>
        <end position="358"/>
    </location>
</feature>
<evidence type="ECO:0000256" key="1">
    <source>
        <dbReference type="SAM" id="MobiDB-lite"/>
    </source>
</evidence>
<feature type="compositionally biased region" description="Acidic residues" evidence="1">
    <location>
        <begin position="564"/>
        <end position="581"/>
    </location>
</feature>
<dbReference type="AlphaFoldDB" id="A0A2A9NT62"/>
<name>A0A2A9NT62_9AGAR</name>
<dbReference type="InterPro" id="IPR039601">
    <property type="entry name" value="Rrn5"/>
</dbReference>
<feature type="region of interest" description="Disordered" evidence="1">
    <location>
        <begin position="559"/>
        <end position="581"/>
    </location>
</feature>
<evidence type="ECO:0000313" key="2">
    <source>
        <dbReference type="EMBL" id="PFH51491.1"/>
    </source>
</evidence>
<feature type="compositionally biased region" description="Basic residues" evidence="1">
    <location>
        <begin position="321"/>
        <end position="332"/>
    </location>
</feature>
<feature type="region of interest" description="Disordered" evidence="1">
    <location>
        <begin position="248"/>
        <end position="292"/>
    </location>
</feature>
<keyword evidence="3" id="KW-1185">Reference proteome</keyword>
<organism evidence="2 3">
    <name type="scientific">Amanita thiersii Skay4041</name>
    <dbReference type="NCBI Taxonomy" id="703135"/>
    <lineage>
        <taxon>Eukaryota</taxon>
        <taxon>Fungi</taxon>
        <taxon>Dikarya</taxon>
        <taxon>Basidiomycota</taxon>
        <taxon>Agaricomycotina</taxon>
        <taxon>Agaricomycetes</taxon>
        <taxon>Agaricomycetidae</taxon>
        <taxon>Agaricales</taxon>
        <taxon>Pluteineae</taxon>
        <taxon>Amanitaceae</taxon>
        <taxon>Amanita</taxon>
    </lineage>
</organism>
<feature type="compositionally biased region" description="Polar residues" evidence="1">
    <location>
        <begin position="255"/>
        <end position="267"/>
    </location>
</feature>
<dbReference type="GO" id="GO:0001181">
    <property type="term" value="F:RNA polymerase I general transcription initiation factor activity"/>
    <property type="evidence" value="ECO:0007669"/>
    <property type="project" value="TreeGrafter"/>
</dbReference>
<feature type="compositionally biased region" description="Pro residues" evidence="1">
    <location>
        <begin position="268"/>
        <end position="277"/>
    </location>
</feature>